<feature type="signal peptide" evidence="3">
    <location>
        <begin position="1"/>
        <end position="19"/>
    </location>
</feature>
<dbReference type="Pfam" id="PF07676">
    <property type="entry name" value="PD40"/>
    <property type="match status" value="1"/>
</dbReference>
<proteinExistence type="predicted"/>
<keyword evidence="2" id="KW-0720">Serine protease</keyword>
<keyword evidence="1" id="KW-0378">Hydrolase</keyword>
<evidence type="ECO:0000259" key="4">
    <source>
        <dbReference type="Pfam" id="PF00326"/>
    </source>
</evidence>
<evidence type="ECO:0000256" key="2">
    <source>
        <dbReference type="ARBA" id="ARBA00022825"/>
    </source>
</evidence>
<protein>
    <recommendedName>
        <fullName evidence="4">Peptidase S9 prolyl oligopeptidase catalytic domain-containing protein</fullName>
    </recommendedName>
</protein>
<evidence type="ECO:0000256" key="1">
    <source>
        <dbReference type="ARBA" id="ARBA00022801"/>
    </source>
</evidence>
<reference evidence="5 6" key="1">
    <citation type="submission" date="2017-04" db="EMBL/GenBank/DDBJ databases">
        <title>Characterization, genome and methylation analysis of a phthalic acid esters degrading strain Sphingobium yanoikuyae SHJ.</title>
        <authorList>
            <person name="Feng L."/>
        </authorList>
    </citation>
    <scope>NUCLEOTIDE SEQUENCE [LARGE SCALE GENOMIC DNA]</scope>
    <source>
        <strain evidence="5 6">SHJ</strain>
    </source>
</reference>
<keyword evidence="3" id="KW-0732">Signal</keyword>
<dbReference type="Pfam" id="PF00326">
    <property type="entry name" value="Peptidase_S9"/>
    <property type="match status" value="1"/>
</dbReference>
<dbReference type="SUPFAM" id="SSF53474">
    <property type="entry name" value="alpha/beta-Hydrolases"/>
    <property type="match status" value="1"/>
</dbReference>
<dbReference type="EMBL" id="CP020925">
    <property type="protein sequence ID" value="ATP19201.1"/>
    <property type="molecule type" value="Genomic_DNA"/>
</dbReference>
<evidence type="ECO:0000256" key="3">
    <source>
        <dbReference type="SAM" id="SignalP"/>
    </source>
</evidence>
<dbReference type="PANTHER" id="PTHR42776">
    <property type="entry name" value="SERINE PEPTIDASE S9 FAMILY MEMBER"/>
    <property type="match status" value="1"/>
</dbReference>
<dbReference type="SUPFAM" id="SSF82171">
    <property type="entry name" value="DPP6 N-terminal domain-like"/>
    <property type="match status" value="1"/>
</dbReference>
<dbReference type="GO" id="GO:0004252">
    <property type="term" value="F:serine-type endopeptidase activity"/>
    <property type="evidence" value="ECO:0007669"/>
    <property type="project" value="TreeGrafter"/>
</dbReference>
<dbReference type="AlphaFoldDB" id="A0A2D1R2X7"/>
<dbReference type="InterPro" id="IPR001375">
    <property type="entry name" value="Peptidase_S9_cat"/>
</dbReference>
<feature type="domain" description="Peptidase S9 prolyl oligopeptidase catalytic" evidence="4">
    <location>
        <begin position="537"/>
        <end position="717"/>
    </location>
</feature>
<dbReference type="RefSeq" id="WP_080993669.1">
    <property type="nucleotide sequence ID" value="NZ_CP020925.1"/>
</dbReference>
<name>A0A2D1R2X7_SPHYA</name>
<accession>A0A2D1R2X7</accession>
<dbReference type="InterPro" id="IPR011042">
    <property type="entry name" value="6-blade_b-propeller_TolB-like"/>
</dbReference>
<dbReference type="Gene3D" id="3.40.50.1820">
    <property type="entry name" value="alpha/beta hydrolase"/>
    <property type="match status" value="1"/>
</dbReference>
<gene>
    <name evidence="5" type="ORF">BV87_12875</name>
</gene>
<sequence>MSRVVIAMLLILAPSIVSSRPMSVDDVLGMERLDRAQLSPDGMLLAAVVLRPARDGEIYGRAAYEIDPSRADIWLIDRSTGVRRNLTEGHAEAAGSWCATWSPDGQRLAFLSTRPEGTEPKGGNNVRLYMWDRTTDRVHRLSDQAIVTQTRYGSGVNRLDFAGPGSNSPNVCTIGDENAPFVWLDGSRLLAAMLPPGSISSLLEATERFYRHVSMTRDKVREGQEAVVSASASGAERTTVGSDQEAILTIVNVETGTSTDLAHVPAYPFKGGLAVRVSPRGDRAAVMATTGVLAPAKDASFPRNDGEWLVQKKLGLVDLHRPKAIEWMKLPDEAALPLLLLGWAGDAGDTFTFAARPKLESQAVQYFAANTVTGVIRPEADRKKDIMSSRPAGLPEKAQLIGRDAKGIVWSEQTAQGLFVRASARNGKAVTLLELNRHLAAVETGRAFEFDYLSGHGEPLKAAVLLPPGYKGGRVPVITWGYAVATVPSWSDYSLDLYMPGIYNLHLYAAQGFAILLPSIPLKRDGKQDPLTELALDVDPAVDRLVELGIADRTRVGFMGQSFGGYTALGLATQSHRFNAIAAIAPISDLRTYYGAFDPTARGYDLDEQDKSDNVVIAELTSPAAQGPPYAKGEFYQRNSPLSFVDRVNAPVLLIHGDLDIRGTTYQSEAFYTGLWRQGKTARILRYGGENHSLAGSPATVRSVVSEICEWFHKYLSPGSAR</sequence>
<dbReference type="InterPro" id="IPR029058">
    <property type="entry name" value="AB_hydrolase_fold"/>
</dbReference>
<organism evidence="5 6">
    <name type="scientific">Sphingobium yanoikuyae</name>
    <name type="common">Sphingomonas yanoikuyae</name>
    <dbReference type="NCBI Taxonomy" id="13690"/>
    <lineage>
        <taxon>Bacteria</taxon>
        <taxon>Pseudomonadati</taxon>
        <taxon>Pseudomonadota</taxon>
        <taxon>Alphaproteobacteria</taxon>
        <taxon>Sphingomonadales</taxon>
        <taxon>Sphingomonadaceae</taxon>
        <taxon>Sphingobium</taxon>
    </lineage>
</organism>
<evidence type="ECO:0000313" key="5">
    <source>
        <dbReference type="EMBL" id="ATP19201.1"/>
    </source>
</evidence>
<dbReference type="InterPro" id="IPR011659">
    <property type="entry name" value="WD40"/>
</dbReference>
<feature type="chain" id="PRO_5013783364" description="Peptidase S9 prolyl oligopeptidase catalytic domain-containing protein" evidence="3">
    <location>
        <begin position="20"/>
        <end position="722"/>
    </location>
</feature>
<dbReference type="PANTHER" id="PTHR42776:SF27">
    <property type="entry name" value="DIPEPTIDYL PEPTIDASE FAMILY MEMBER 6"/>
    <property type="match status" value="1"/>
</dbReference>
<evidence type="ECO:0000313" key="6">
    <source>
        <dbReference type="Proteomes" id="UP000037029"/>
    </source>
</evidence>
<dbReference type="Gene3D" id="2.120.10.30">
    <property type="entry name" value="TolB, C-terminal domain"/>
    <property type="match status" value="1"/>
</dbReference>
<dbReference type="Proteomes" id="UP000037029">
    <property type="component" value="Chromosome"/>
</dbReference>
<dbReference type="GO" id="GO:0006508">
    <property type="term" value="P:proteolysis"/>
    <property type="evidence" value="ECO:0007669"/>
    <property type="project" value="InterPro"/>
</dbReference>
<keyword evidence="2" id="KW-0645">Protease</keyword>